<evidence type="ECO:0000256" key="3">
    <source>
        <dbReference type="ARBA" id="ARBA00022692"/>
    </source>
</evidence>
<evidence type="ECO:0000259" key="7">
    <source>
        <dbReference type="Pfam" id="PF00593"/>
    </source>
</evidence>
<dbReference type="EMBL" id="UOFB01000327">
    <property type="protein sequence ID" value="VAW49167.1"/>
    <property type="molecule type" value="Genomic_DNA"/>
</dbReference>
<evidence type="ECO:0000256" key="6">
    <source>
        <dbReference type="ARBA" id="ARBA00023237"/>
    </source>
</evidence>
<reference evidence="9" key="1">
    <citation type="submission" date="2018-06" db="EMBL/GenBank/DDBJ databases">
        <authorList>
            <person name="Zhirakovskaya E."/>
        </authorList>
    </citation>
    <scope>NUCLEOTIDE SEQUENCE</scope>
</reference>
<dbReference type="Pfam" id="PF00593">
    <property type="entry name" value="TonB_dep_Rec_b-barrel"/>
    <property type="match status" value="1"/>
</dbReference>
<keyword evidence="5" id="KW-0472">Membrane</keyword>
<keyword evidence="4" id="KW-0798">TonB box</keyword>
<sequence>MKYSPLASAMMIAIATSSAQAEETSTLSQINVTASHVPMSQHAVTANSVIITADDIAENHYRTLDDAIKSVPGITFVRNGGLGTNTSIFMRGQQGHSVLVLVDGVDMTNPMGTGGAILSSLLMSNVERIEILKGPQSGIWGTNASAGVINIITTQAQTGTHGSALFETGDNRYSKLSVNLSSAEEGGDFSVGFSQLNTDGFSAVKAYKSYEQNYEDDAFNQTDFSMNMGINIHPAHRLEVLLKTAQSTSNYDYTNNPNQSDFASVDYENIIKRLQYVYSRKAFNSTLYVSQNNIKQYNDAVINSVGLKGGYQYAKDQSLSFALNNSQYENLSNGDSYYNTGIGVTNTNQFNNKTLIFTQSIRSDQYNTFKDKTTGKLGIKNFFKDDVFVSANVGTGYNAPSLFQSTYGATTGLQAEETIGFDVTVGIYNIELTYYESRAKNFIDYGGTWPNDYYENLDGITKFEGVEFAYNNYLEAANTQINITYTQVSAKDDNNESLARRAEQTVGLNLVYDGFNNLTIGLNNRYIGNMFDQANRSGANIGDYYVTDLNLNYALNKQVTLYANVINLFDADYTQAVATYQADNVTPQNVYSNGGSQLFMGIQGKF</sequence>
<feature type="domain" description="TonB-dependent receptor plug" evidence="8">
    <location>
        <begin position="44"/>
        <end position="148"/>
    </location>
</feature>
<keyword evidence="2" id="KW-0813">Transport</keyword>
<evidence type="ECO:0000256" key="2">
    <source>
        <dbReference type="ARBA" id="ARBA00022448"/>
    </source>
</evidence>
<dbReference type="PROSITE" id="PS52016">
    <property type="entry name" value="TONB_DEPENDENT_REC_3"/>
    <property type="match status" value="1"/>
</dbReference>
<evidence type="ECO:0000256" key="1">
    <source>
        <dbReference type="ARBA" id="ARBA00004571"/>
    </source>
</evidence>
<evidence type="ECO:0000259" key="8">
    <source>
        <dbReference type="Pfam" id="PF07715"/>
    </source>
</evidence>
<dbReference type="InterPro" id="IPR000531">
    <property type="entry name" value="Beta-barrel_TonB"/>
</dbReference>
<evidence type="ECO:0000256" key="4">
    <source>
        <dbReference type="ARBA" id="ARBA00023077"/>
    </source>
</evidence>
<dbReference type="Gene3D" id="2.170.130.10">
    <property type="entry name" value="TonB-dependent receptor, plug domain"/>
    <property type="match status" value="1"/>
</dbReference>
<dbReference type="PANTHER" id="PTHR30069:SF50">
    <property type="entry name" value="TONB-DEPENDENT RECEPTOR HI_1217-RELATED"/>
    <property type="match status" value="1"/>
</dbReference>
<dbReference type="AlphaFoldDB" id="A0A3B0WEP3"/>
<proteinExistence type="predicted"/>
<dbReference type="PANTHER" id="PTHR30069">
    <property type="entry name" value="TONB-DEPENDENT OUTER MEMBRANE RECEPTOR"/>
    <property type="match status" value="1"/>
</dbReference>
<protein>
    <submittedName>
        <fullName evidence="9">Outer membrane vitamin B12 receptor BtuB</fullName>
    </submittedName>
</protein>
<gene>
    <name evidence="9" type="ORF">MNBD_GAMMA04-1353</name>
</gene>
<comment type="subcellular location">
    <subcellularLocation>
        <location evidence="1">Cell outer membrane</location>
        <topology evidence="1">Multi-pass membrane protein</topology>
    </subcellularLocation>
</comment>
<dbReference type="GO" id="GO:0015344">
    <property type="term" value="F:siderophore uptake transmembrane transporter activity"/>
    <property type="evidence" value="ECO:0007669"/>
    <property type="project" value="TreeGrafter"/>
</dbReference>
<keyword evidence="6" id="KW-0998">Cell outer membrane</keyword>
<dbReference type="InterPro" id="IPR012910">
    <property type="entry name" value="Plug_dom"/>
</dbReference>
<dbReference type="GO" id="GO:0009279">
    <property type="term" value="C:cell outer membrane"/>
    <property type="evidence" value="ECO:0007669"/>
    <property type="project" value="UniProtKB-SubCell"/>
</dbReference>
<dbReference type="GO" id="GO:0044718">
    <property type="term" value="P:siderophore transmembrane transport"/>
    <property type="evidence" value="ECO:0007669"/>
    <property type="project" value="TreeGrafter"/>
</dbReference>
<evidence type="ECO:0000313" key="9">
    <source>
        <dbReference type="EMBL" id="VAW49167.1"/>
    </source>
</evidence>
<feature type="domain" description="TonB-dependent receptor-like beta-barrel" evidence="7">
    <location>
        <begin position="169"/>
        <end position="568"/>
    </location>
</feature>
<accession>A0A3B0WEP3</accession>
<dbReference type="SUPFAM" id="SSF56935">
    <property type="entry name" value="Porins"/>
    <property type="match status" value="1"/>
</dbReference>
<dbReference type="Gene3D" id="2.40.170.20">
    <property type="entry name" value="TonB-dependent receptor, beta-barrel domain"/>
    <property type="match status" value="1"/>
</dbReference>
<evidence type="ECO:0000256" key="5">
    <source>
        <dbReference type="ARBA" id="ARBA00023136"/>
    </source>
</evidence>
<dbReference type="InterPro" id="IPR039426">
    <property type="entry name" value="TonB-dep_rcpt-like"/>
</dbReference>
<name>A0A3B0WEP3_9ZZZZ</name>
<dbReference type="Pfam" id="PF07715">
    <property type="entry name" value="Plug"/>
    <property type="match status" value="1"/>
</dbReference>
<organism evidence="9">
    <name type="scientific">hydrothermal vent metagenome</name>
    <dbReference type="NCBI Taxonomy" id="652676"/>
    <lineage>
        <taxon>unclassified sequences</taxon>
        <taxon>metagenomes</taxon>
        <taxon>ecological metagenomes</taxon>
    </lineage>
</organism>
<dbReference type="InterPro" id="IPR037066">
    <property type="entry name" value="Plug_dom_sf"/>
</dbReference>
<keyword evidence="9" id="KW-0675">Receptor</keyword>
<dbReference type="InterPro" id="IPR036942">
    <property type="entry name" value="Beta-barrel_TonB_sf"/>
</dbReference>
<keyword evidence="3" id="KW-0812">Transmembrane</keyword>